<reference evidence="2" key="1">
    <citation type="journal article" date="2019" name="Int. J. Syst. Evol. Microbiol.">
        <title>The Global Catalogue of Microorganisms (GCM) 10K type strain sequencing project: providing services to taxonomists for standard genome sequencing and annotation.</title>
        <authorList>
            <consortium name="The Broad Institute Genomics Platform"/>
            <consortium name="The Broad Institute Genome Sequencing Center for Infectious Disease"/>
            <person name="Wu L."/>
            <person name="Ma J."/>
        </authorList>
    </citation>
    <scope>NUCLEOTIDE SEQUENCE [LARGE SCALE GENOMIC DNA]</scope>
    <source>
        <strain evidence="2">CGMCC 4.7367</strain>
    </source>
</reference>
<evidence type="ECO:0008006" key="3">
    <source>
        <dbReference type="Google" id="ProtNLM"/>
    </source>
</evidence>
<accession>A0ABQ3MJF1</accession>
<sequence>MQEINGHAIAMGQAAAHQDDTNADMEMIRRDLDEVSLAAQAVWGGQAKAAFAGVASLIDGNQTTNRVDGEDIAEQTRYSQANYIGGDADSADLLKTLLA</sequence>
<name>A0ABQ3MJF1_9PSEU</name>
<dbReference type="InterPro" id="IPR036689">
    <property type="entry name" value="ESAT-6-like_sf"/>
</dbReference>
<organism evidence="1 2">
    <name type="scientific">Lentzea cavernae</name>
    <dbReference type="NCBI Taxonomy" id="2020703"/>
    <lineage>
        <taxon>Bacteria</taxon>
        <taxon>Bacillati</taxon>
        <taxon>Actinomycetota</taxon>
        <taxon>Actinomycetes</taxon>
        <taxon>Pseudonocardiales</taxon>
        <taxon>Pseudonocardiaceae</taxon>
        <taxon>Lentzea</taxon>
    </lineage>
</organism>
<keyword evidence="2" id="KW-1185">Reference proteome</keyword>
<gene>
    <name evidence="1" type="ORF">GCM10017774_43110</name>
</gene>
<dbReference type="EMBL" id="BNAR01000006">
    <property type="protein sequence ID" value="GHH44115.1"/>
    <property type="molecule type" value="Genomic_DNA"/>
</dbReference>
<evidence type="ECO:0000313" key="1">
    <source>
        <dbReference type="EMBL" id="GHH44115.1"/>
    </source>
</evidence>
<evidence type="ECO:0000313" key="2">
    <source>
        <dbReference type="Proteomes" id="UP000605568"/>
    </source>
</evidence>
<proteinExistence type="predicted"/>
<dbReference type="Proteomes" id="UP000605568">
    <property type="component" value="Unassembled WGS sequence"/>
</dbReference>
<dbReference type="SUPFAM" id="SSF140453">
    <property type="entry name" value="EsxAB dimer-like"/>
    <property type="match status" value="1"/>
</dbReference>
<protein>
    <recommendedName>
        <fullName evidence="3">WXG100 family type VII secretion target</fullName>
    </recommendedName>
</protein>
<comment type="caution">
    <text evidence="1">The sequence shown here is derived from an EMBL/GenBank/DDBJ whole genome shotgun (WGS) entry which is preliminary data.</text>
</comment>
<dbReference type="RefSeq" id="WP_191300223.1">
    <property type="nucleotide sequence ID" value="NZ_BNAR01000006.1"/>
</dbReference>